<accession>A0A543NH53</accession>
<dbReference type="GO" id="GO:0016491">
    <property type="term" value="F:oxidoreductase activity"/>
    <property type="evidence" value="ECO:0007669"/>
    <property type="project" value="UniProtKB-KW"/>
</dbReference>
<dbReference type="GO" id="GO:0005737">
    <property type="term" value="C:cytoplasm"/>
    <property type="evidence" value="ECO:0007669"/>
    <property type="project" value="TreeGrafter"/>
</dbReference>
<keyword evidence="4" id="KW-1185">Reference proteome</keyword>
<evidence type="ECO:0000313" key="4">
    <source>
        <dbReference type="Proteomes" id="UP000317422"/>
    </source>
</evidence>
<dbReference type="Proteomes" id="UP000317422">
    <property type="component" value="Unassembled WGS sequence"/>
</dbReference>
<feature type="domain" description="FAD dependent oxidoreductase" evidence="2">
    <location>
        <begin position="2"/>
        <end position="352"/>
    </location>
</feature>
<name>A0A543NH53_9ACTN</name>
<dbReference type="SUPFAM" id="SSF51905">
    <property type="entry name" value="FAD/NAD(P)-binding domain"/>
    <property type="match status" value="1"/>
</dbReference>
<dbReference type="PANTHER" id="PTHR13847">
    <property type="entry name" value="SARCOSINE DEHYDROGENASE-RELATED"/>
    <property type="match status" value="1"/>
</dbReference>
<dbReference type="AlphaFoldDB" id="A0A543NH53"/>
<comment type="caution">
    <text evidence="3">The sequence shown here is derived from an EMBL/GenBank/DDBJ whole genome shotgun (WGS) entry which is preliminary data.</text>
</comment>
<gene>
    <name evidence="3" type="ORF">FHX37_1080</name>
</gene>
<dbReference type="InterPro" id="IPR006076">
    <property type="entry name" value="FAD-dep_OxRdtase"/>
</dbReference>
<dbReference type="EMBL" id="VFQC01000001">
    <property type="protein sequence ID" value="TQN31186.1"/>
    <property type="molecule type" value="Genomic_DNA"/>
</dbReference>
<dbReference type="Gene3D" id="3.30.9.10">
    <property type="entry name" value="D-Amino Acid Oxidase, subunit A, domain 2"/>
    <property type="match status" value="1"/>
</dbReference>
<evidence type="ECO:0000259" key="2">
    <source>
        <dbReference type="Pfam" id="PF01266"/>
    </source>
</evidence>
<evidence type="ECO:0000313" key="3">
    <source>
        <dbReference type="EMBL" id="TQN31186.1"/>
    </source>
</evidence>
<protein>
    <submittedName>
        <fullName evidence="3">Glycine/D-amino acid oxidase-like deaminating enzyme</fullName>
    </submittedName>
</protein>
<sequence>MRVVIVGGGVIGLAIAHQLAGTGNEVTVLEASRPGAGTSSTSFAWVNSHAKDPLSYHELNAAGVRAHHAMDAAHPRGPRWFFPTGNLEWADNAEHERVLANSVARLRERGCPAEWLDPEQARSLEPGLRIPESARSLAFFPEEGHVRVGEYLGRLLTDARAGGVRVLCPARVTQLATHSGGATATLDDGTTVEADTVISAAGRWTGELLATADVHLPVADPREPGSATGGYLAYTEPAPVRLQRVLTTSRLNVRPDGGGRLVLQGLDLDPDADRGIAGGGPDSAIAAEFRERLAAVLTGGEHTRVTDVRVGQRALPADGLTVCGFVDDHQRLYTVVTHSGVTLAPALAPMVAGEVLAGTPAAELAGFRPARFGSGTTAGAPGRARVPGEQ</sequence>
<dbReference type="Pfam" id="PF01266">
    <property type="entry name" value="DAO"/>
    <property type="match status" value="1"/>
</dbReference>
<dbReference type="OrthoDB" id="4775411at2"/>
<proteinExistence type="predicted"/>
<dbReference type="PANTHER" id="PTHR13847:SF289">
    <property type="entry name" value="GLYCINE OXIDASE"/>
    <property type="match status" value="1"/>
</dbReference>
<dbReference type="Gene3D" id="3.50.50.60">
    <property type="entry name" value="FAD/NAD(P)-binding domain"/>
    <property type="match status" value="1"/>
</dbReference>
<keyword evidence="1" id="KW-0560">Oxidoreductase</keyword>
<organism evidence="3 4">
    <name type="scientific">Haloactinospora alba</name>
    <dbReference type="NCBI Taxonomy" id="405555"/>
    <lineage>
        <taxon>Bacteria</taxon>
        <taxon>Bacillati</taxon>
        <taxon>Actinomycetota</taxon>
        <taxon>Actinomycetes</taxon>
        <taxon>Streptosporangiales</taxon>
        <taxon>Nocardiopsidaceae</taxon>
        <taxon>Haloactinospora</taxon>
    </lineage>
</organism>
<reference evidence="3 4" key="1">
    <citation type="submission" date="2019-06" db="EMBL/GenBank/DDBJ databases">
        <title>Sequencing the genomes of 1000 actinobacteria strains.</title>
        <authorList>
            <person name="Klenk H.-P."/>
        </authorList>
    </citation>
    <scope>NUCLEOTIDE SEQUENCE [LARGE SCALE GENOMIC DNA]</scope>
    <source>
        <strain evidence="3 4">DSM 45015</strain>
    </source>
</reference>
<evidence type="ECO:0000256" key="1">
    <source>
        <dbReference type="ARBA" id="ARBA00023002"/>
    </source>
</evidence>
<dbReference type="InterPro" id="IPR036188">
    <property type="entry name" value="FAD/NAD-bd_sf"/>
</dbReference>